<protein>
    <submittedName>
        <fullName evidence="2">Helix-turn-helix protein</fullName>
    </submittedName>
</protein>
<feature type="domain" description="HTH cro/C1-type" evidence="1">
    <location>
        <begin position="22"/>
        <end position="55"/>
    </location>
</feature>
<proteinExistence type="predicted"/>
<comment type="caution">
    <text evidence="2">The sequence shown here is derived from an EMBL/GenBank/DDBJ whole genome shotgun (WGS) entry which is preliminary data.</text>
</comment>
<keyword evidence="3" id="KW-1185">Reference proteome</keyword>
<dbReference type="OrthoDB" id="7365273at2"/>
<dbReference type="SUPFAM" id="SSF47413">
    <property type="entry name" value="lambda repressor-like DNA-binding domains"/>
    <property type="match status" value="1"/>
</dbReference>
<dbReference type="Gene3D" id="1.10.260.40">
    <property type="entry name" value="lambda repressor-like DNA-binding domains"/>
    <property type="match status" value="1"/>
</dbReference>
<evidence type="ECO:0000313" key="3">
    <source>
        <dbReference type="Proteomes" id="UP000315751"/>
    </source>
</evidence>
<dbReference type="Pfam" id="PF13560">
    <property type="entry name" value="HTH_31"/>
    <property type="match status" value="1"/>
</dbReference>
<dbReference type="InterPro" id="IPR010982">
    <property type="entry name" value="Lambda_DNA-bd_dom_sf"/>
</dbReference>
<sequence>MQTAHSPVSGARLAAQNIGKLLRAARLRQRASQDEIARLAAISPEMLAQIEQGNTTTPFGAYVSVLYAVGLGSALAFITDEEDAQP</sequence>
<evidence type="ECO:0000313" key="2">
    <source>
        <dbReference type="EMBL" id="TWB42598.1"/>
    </source>
</evidence>
<dbReference type="EMBL" id="VITR01000006">
    <property type="protein sequence ID" value="TWB42598.1"/>
    <property type="molecule type" value="Genomic_DNA"/>
</dbReference>
<dbReference type="Proteomes" id="UP000315751">
    <property type="component" value="Unassembled WGS sequence"/>
</dbReference>
<gene>
    <name evidence="2" type="ORF">FBZ90_106198</name>
</gene>
<dbReference type="RefSeq" id="WP_145732343.1">
    <property type="nucleotide sequence ID" value="NZ_VITR01000006.1"/>
</dbReference>
<accession>A0A560H8G9</accession>
<dbReference type="GO" id="GO:0003677">
    <property type="term" value="F:DNA binding"/>
    <property type="evidence" value="ECO:0007669"/>
    <property type="project" value="InterPro"/>
</dbReference>
<organism evidence="2 3">
    <name type="scientific">Nitrospirillum amazonense</name>
    <dbReference type="NCBI Taxonomy" id="28077"/>
    <lineage>
        <taxon>Bacteria</taxon>
        <taxon>Pseudomonadati</taxon>
        <taxon>Pseudomonadota</taxon>
        <taxon>Alphaproteobacteria</taxon>
        <taxon>Rhodospirillales</taxon>
        <taxon>Azospirillaceae</taxon>
        <taxon>Nitrospirillum</taxon>
    </lineage>
</organism>
<evidence type="ECO:0000259" key="1">
    <source>
        <dbReference type="PROSITE" id="PS50943"/>
    </source>
</evidence>
<name>A0A560H8G9_9PROT</name>
<dbReference type="AlphaFoldDB" id="A0A560H8G9"/>
<reference evidence="2 3" key="1">
    <citation type="submission" date="2019-06" db="EMBL/GenBank/DDBJ databases">
        <title>Genomic Encyclopedia of Type Strains, Phase IV (KMG-V): Genome sequencing to study the core and pangenomes of soil and plant-associated prokaryotes.</title>
        <authorList>
            <person name="Whitman W."/>
        </authorList>
    </citation>
    <scope>NUCLEOTIDE SEQUENCE [LARGE SCALE GENOMIC DNA]</scope>
    <source>
        <strain evidence="2 3">BR 11622</strain>
    </source>
</reference>
<dbReference type="CDD" id="cd00093">
    <property type="entry name" value="HTH_XRE"/>
    <property type="match status" value="1"/>
</dbReference>
<dbReference type="PROSITE" id="PS50943">
    <property type="entry name" value="HTH_CROC1"/>
    <property type="match status" value="1"/>
</dbReference>
<dbReference type="InterPro" id="IPR001387">
    <property type="entry name" value="Cro/C1-type_HTH"/>
</dbReference>